<dbReference type="Gene3D" id="3.10.450.50">
    <property type="match status" value="1"/>
</dbReference>
<sequence>MAQDAIAKLEARVVAAERLAERVRLLTIRSSQHTQAQARGSIENIFSKYMHLHNVFRDEEIKPLWVKRGTEGIHAQYTNVGVYTDYDSVMKYHSGRPSPVGKLILHMTNTPVIEVAEDGQTAKGFWLMNGLESGTTEPGNVGAMPENLYEPAEKNVQGKRVWAHWVWCQYALDFLKQDGEWKIWHFRCLEVARAPYSENWISFAEKNQFAFDKDLAYFGEGGEAVFMPETSTPATSRSDIYSPNRVQKLAVKLPEPFKTFEDVDAY</sequence>
<organism evidence="2 3">
    <name type="scientific">Microdochium bolleyi</name>
    <dbReference type="NCBI Taxonomy" id="196109"/>
    <lineage>
        <taxon>Eukaryota</taxon>
        <taxon>Fungi</taxon>
        <taxon>Dikarya</taxon>
        <taxon>Ascomycota</taxon>
        <taxon>Pezizomycotina</taxon>
        <taxon>Sordariomycetes</taxon>
        <taxon>Xylariomycetidae</taxon>
        <taxon>Xylariales</taxon>
        <taxon>Microdochiaceae</taxon>
        <taxon>Microdochium</taxon>
    </lineage>
</organism>
<dbReference type="Proteomes" id="UP000070501">
    <property type="component" value="Unassembled WGS sequence"/>
</dbReference>
<dbReference type="EMBL" id="KQ964248">
    <property type="protein sequence ID" value="KXJ92551.1"/>
    <property type="molecule type" value="Genomic_DNA"/>
</dbReference>
<dbReference type="STRING" id="196109.A0A136J5T0"/>
<gene>
    <name evidence="2" type="ORF">Micbo1qcDRAFT_173731</name>
</gene>
<dbReference type="InParanoid" id="A0A136J5T0"/>
<accession>A0A136J5T0</accession>
<dbReference type="OrthoDB" id="100006at2759"/>
<evidence type="ECO:0000259" key="1">
    <source>
        <dbReference type="Pfam" id="PF13577"/>
    </source>
</evidence>
<keyword evidence="3" id="KW-1185">Reference proteome</keyword>
<evidence type="ECO:0000313" key="2">
    <source>
        <dbReference type="EMBL" id="KXJ92551.1"/>
    </source>
</evidence>
<name>A0A136J5T0_9PEZI</name>
<protein>
    <submittedName>
        <fullName evidence="2">SnoaL-like domain-domain-containing protein</fullName>
    </submittedName>
</protein>
<dbReference type="InterPro" id="IPR037401">
    <property type="entry name" value="SnoaL-like"/>
</dbReference>
<dbReference type="InterPro" id="IPR032710">
    <property type="entry name" value="NTF2-like_dom_sf"/>
</dbReference>
<feature type="domain" description="SnoaL-like" evidence="1">
    <location>
        <begin position="36"/>
        <end position="187"/>
    </location>
</feature>
<evidence type="ECO:0000313" key="3">
    <source>
        <dbReference type="Proteomes" id="UP000070501"/>
    </source>
</evidence>
<dbReference type="SUPFAM" id="SSF54427">
    <property type="entry name" value="NTF2-like"/>
    <property type="match status" value="1"/>
</dbReference>
<proteinExistence type="predicted"/>
<reference evidence="3" key="1">
    <citation type="submission" date="2016-02" db="EMBL/GenBank/DDBJ databases">
        <title>Draft genome sequence of Microdochium bolleyi, a fungal endophyte of beachgrass.</title>
        <authorList>
            <consortium name="DOE Joint Genome Institute"/>
            <person name="David A.S."/>
            <person name="May G."/>
            <person name="Haridas S."/>
            <person name="Lim J."/>
            <person name="Wang M."/>
            <person name="Labutti K."/>
            <person name="Lipzen A."/>
            <person name="Barry K."/>
            <person name="Grigoriev I.V."/>
        </authorList>
    </citation>
    <scope>NUCLEOTIDE SEQUENCE [LARGE SCALE GENOMIC DNA]</scope>
    <source>
        <strain evidence="3">J235TASD1</strain>
    </source>
</reference>
<dbReference type="AlphaFoldDB" id="A0A136J5T0"/>
<dbReference type="Pfam" id="PF13577">
    <property type="entry name" value="SnoaL_4"/>
    <property type="match status" value="1"/>
</dbReference>